<feature type="transmembrane region" description="Helical" evidence="2">
    <location>
        <begin position="190"/>
        <end position="212"/>
    </location>
</feature>
<evidence type="ECO:0000313" key="3">
    <source>
        <dbReference type="EMBL" id="CAF3802239.1"/>
    </source>
</evidence>
<gene>
    <name evidence="3" type="ORF">SMN809_LOCUS1245</name>
</gene>
<reference evidence="3" key="1">
    <citation type="submission" date="2021-02" db="EMBL/GenBank/DDBJ databases">
        <authorList>
            <person name="Nowell W R."/>
        </authorList>
    </citation>
    <scope>NUCLEOTIDE SEQUENCE</scope>
</reference>
<sequence length="274" mass="30855">MDESFEKLQSYQSLDSSNIGDHHLGEPRSNNATSSNTFLSVLQNQWDNPRIRNLICYCLVIISLLVLIPGLWCSMIDVHIYTNFSGTRLVVASQRTSILSTISYLFDQGRYLPVSLGFLVFPNIFILEKGQQLPKPLFAYCSNMHKPKYNYLIYTIIRDWGKWNMADVFTISVFLAFLSSAFIKDIEAKLLAGFYCFLVYCIVSVVAARVMWSPSIPTDTPEEGILKTIGTVEQTPAASLSDFSGDKSVQDNNQSAISMDNIPNSNKLNESKNR</sequence>
<feature type="compositionally biased region" description="Polar residues" evidence="1">
    <location>
        <begin position="250"/>
        <end position="268"/>
    </location>
</feature>
<feature type="transmembrane region" description="Helical" evidence="2">
    <location>
        <begin position="163"/>
        <end position="183"/>
    </location>
</feature>
<evidence type="ECO:0008006" key="5">
    <source>
        <dbReference type="Google" id="ProtNLM"/>
    </source>
</evidence>
<keyword evidence="2" id="KW-0812">Transmembrane</keyword>
<evidence type="ECO:0000313" key="4">
    <source>
        <dbReference type="Proteomes" id="UP000676336"/>
    </source>
</evidence>
<protein>
    <recommendedName>
        <fullName evidence="5">Paraquat-inducible protein A</fullName>
    </recommendedName>
</protein>
<comment type="caution">
    <text evidence="3">The sequence shown here is derived from an EMBL/GenBank/DDBJ whole genome shotgun (WGS) entry which is preliminary data.</text>
</comment>
<keyword evidence="2" id="KW-1133">Transmembrane helix</keyword>
<dbReference type="InterPro" id="IPR007498">
    <property type="entry name" value="PqiA-like"/>
</dbReference>
<dbReference type="EMBL" id="CAJOBI010000183">
    <property type="protein sequence ID" value="CAF3802239.1"/>
    <property type="molecule type" value="Genomic_DNA"/>
</dbReference>
<dbReference type="Proteomes" id="UP000676336">
    <property type="component" value="Unassembled WGS sequence"/>
</dbReference>
<feature type="transmembrane region" description="Helical" evidence="2">
    <location>
        <begin position="54"/>
        <end position="72"/>
    </location>
</feature>
<keyword evidence="2" id="KW-0472">Membrane</keyword>
<dbReference type="AlphaFoldDB" id="A0A8S2JJR1"/>
<evidence type="ECO:0000256" key="2">
    <source>
        <dbReference type="SAM" id="Phobius"/>
    </source>
</evidence>
<feature type="region of interest" description="Disordered" evidence="1">
    <location>
        <begin position="239"/>
        <end position="274"/>
    </location>
</feature>
<name>A0A8S2JJR1_9BILA</name>
<accession>A0A8S2JJR1</accession>
<evidence type="ECO:0000256" key="1">
    <source>
        <dbReference type="SAM" id="MobiDB-lite"/>
    </source>
</evidence>
<proteinExistence type="predicted"/>
<organism evidence="3 4">
    <name type="scientific">Rotaria magnacalcarata</name>
    <dbReference type="NCBI Taxonomy" id="392030"/>
    <lineage>
        <taxon>Eukaryota</taxon>
        <taxon>Metazoa</taxon>
        <taxon>Spiralia</taxon>
        <taxon>Gnathifera</taxon>
        <taxon>Rotifera</taxon>
        <taxon>Eurotatoria</taxon>
        <taxon>Bdelloidea</taxon>
        <taxon>Philodinida</taxon>
        <taxon>Philodinidae</taxon>
        <taxon>Rotaria</taxon>
    </lineage>
</organism>
<dbReference type="Pfam" id="PF04403">
    <property type="entry name" value="PqiA"/>
    <property type="match status" value="1"/>
</dbReference>